<dbReference type="OrthoDB" id="127293at2"/>
<evidence type="ECO:0000256" key="1">
    <source>
        <dbReference type="ARBA" id="ARBA00022737"/>
    </source>
</evidence>
<feature type="repeat" description="TPR" evidence="3">
    <location>
        <begin position="461"/>
        <end position="494"/>
    </location>
</feature>
<gene>
    <name evidence="5" type="ordered locus">Desti_1238</name>
</gene>
<evidence type="ECO:0000256" key="4">
    <source>
        <dbReference type="SAM" id="Phobius"/>
    </source>
</evidence>
<dbReference type="Proteomes" id="UP000006055">
    <property type="component" value="Chromosome"/>
</dbReference>
<feature type="transmembrane region" description="Helical" evidence="4">
    <location>
        <begin position="321"/>
        <end position="342"/>
    </location>
</feature>
<reference evidence="6" key="1">
    <citation type="submission" date="2012-06" db="EMBL/GenBank/DDBJ databases">
        <title>Complete sequence of chromosome of Desulfomonile tiedjei DSM 6799.</title>
        <authorList>
            <person name="Lucas S."/>
            <person name="Copeland A."/>
            <person name="Lapidus A."/>
            <person name="Glavina del Rio T."/>
            <person name="Dalin E."/>
            <person name="Tice H."/>
            <person name="Bruce D."/>
            <person name="Goodwin L."/>
            <person name="Pitluck S."/>
            <person name="Peters L."/>
            <person name="Ovchinnikova G."/>
            <person name="Zeytun A."/>
            <person name="Lu M."/>
            <person name="Kyrpides N."/>
            <person name="Mavromatis K."/>
            <person name="Ivanova N."/>
            <person name="Brettin T."/>
            <person name="Detter J.C."/>
            <person name="Han C."/>
            <person name="Larimer F."/>
            <person name="Land M."/>
            <person name="Hauser L."/>
            <person name="Markowitz V."/>
            <person name="Cheng J.-F."/>
            <person name="Hugenholtz P."/>
            <person name="Woyke T."/>
            <person name="Wu D."/>
            <person name="Spring S."/>
            <person name="Schroeder M."/>
            <person name="Brambilla E."/>
            <person name="Klenk H.-P."/>
            <person name="Eisen J.A."/>
        </authorList>
    </citation>
    <scope>NUCLEOTIDE SEQUENCE [LARGE SCALE GENOMIC DNA]</scope>
    <source>
        <strain evidence="6">ATCC 49306 / DSM 6799 / DCB-1</strain>
    </source>
</reference>
<dbReference type="InterPro" id="IPR019734">
    <property type="entry name" value="TPR_rpt"/>
</dbReference>
<dbReference type="SMART" id="SM00028">
    <property type="entry name" value="TPR"/>
    <property type="match status" value="5"/>
</dbReference>
<dbReference type="Pfam" id="PF13432">
    <property type="entry name" value="TPR_16"/>
    <property type="match status" value="1"/>
</dbReference>
<proteinExistence type="predicted"/>
<dbReference type="PROSITE" id="PS50293">
    <property type="entry name" value="TPR_REGION"/>
    <property type="match status" value="1"/>
</dbReference>
<name>I4C310_DESTA</name>
<dbReference type="RefSeq" id="WP_014809103.1">
    <property type="nucleotide sequence ID" value="NC_018025.1"/>
</dbReference>
<feature type="transmembrane region" description="Helical" evidence="4">
    <location>
        <begin position="109"/>
        <end position="129"/>
    </location>
</feature>
<dbReference type="TCDB" id="8.A.95.1.5">
    <property type="family name" value="the transmembrane and tpr repeat-containing protein 3 (tmtc3) family"/>
</dbReference>
<evidence type="ECO:0000313" key="6">
    <source>
        <dbReference type="Proteomes" id="UP000006055"/>
    </source>
</evidence>
<feature type="transmembrane region" description="Helical" evidence="4">
    <location>
        <begin position="186"/>
        <end position="214"/>
    </location>
</feature>
<dbReference type="InterPro" id="IPR013105">
    <property type="entry name" value="TPR_2"/>
</dbReference>
<feature type="transmembrane region" description="Helical" evidence="4">
    <location>
        <begin position="226"/>
        <end position="244"/>
    </location>
</feature>
<dbReference type="Gene3D" id="1.25.40.10">
    <property type="entry name" value="Tetratricopeptide repeat domain"/>
    <property type="match status" value="1"/>
</dbReference>
<feature type="transmembrane region" description="Helical" evidence="4">
    <location>
        <begin position="264"/>
        <end position="285"/>
    </location>
</feature>
<dbReference type="GO" id="GO:0042802">
    <property type="term" value="F:identical protein binding"/>
    <property type="evidence" value="ECO:0007669"/>
    <property type="project" value="InterPro"/>
</dbReference>
<feature type="repeat" description="TPR" evidence="3">
    <location>
        <begin position="495"/>
        <end position="528"/>
    </location>
</feature>
<feature type="transmembrane region" description="Helical" evidence="4">
    <location>
        <begin position="297"/>
        <end position="315"/>
    </location>
</feature>
<dbReference type="InterPro" id="IPR052346">
    <property type="entry name" value="O-mannosyl-transferase_TMTC"/>
</dbReference>
<keyword evidence="4" id="KW-1133">Transmembrane helix</keyword>
<feature type="transmembrane region" description="Helical" evidence="4">
    <location>
        <begin position="135"/>
        <end position="155"/>
    </location>
</feature>
<evidence type="ECO:0000256" key="2">
    <source>
        <dbReference type="ARBA" id="ARBA00022803"/>
    </source>
</evidence>
<keyword evidence="6" id="KW-1185">Reference proteome</keyword>
<dbReference type="STRING" id="706587.Desti_1238"/>
<dbReference type="PROSITE" id="PS50005">
    <property type="entry name" value="TPR"/>
    <property type="match status" value="5"/>
</dbReference>
<keyword evidence="4" id="KW-0472">Membrane</keyword>
<accession>I4C310</accession>
<dbReference type="eggNOG" id="COG0457">
    <property type="taxonomic scope" value="Bacteria"/>
</dbReference>
<dbReference type="InterPro" id="IPR011990">
    <property type="entry name" value="TPR-like_helical_dom_sf"/>
</dbReference>
<feature type="transmembrane region" description="Helical" evidence="4">
    <location>
        <begin position="354"/>
        <end position="370"/>
    </location>
</feature>
<keyword evidence="1" id="KW-0677">Repeat</keyword>
<dbReference type="HOGENOM" id="CLU_011615_5_0_7"/>
<evidence type="ECO:0000313" key="5">
    <source>
        <dbReference type="EMBL" id="AFM23951.1"/>
    </source>
</evidence>
<keyword evidence="4" id="KW-0812">Transmembrane</keyword>
<feature type="repeat" description="TPR" evidence="3">
    <location>
        <begin position="427"/>
        <end position="460"/>
    </location>
</feature>
<sequence>MNLSDQPSSVAPDPSRIDKEYLIAGILIVIIAVAVYLPIVNQDFTNWDDPKHIKAVWKPAFDRAWCIITDFDLKYTNVAYYSPLHFLSLMIDQTLVVNSSQPQAWISKLMNVLYHAVNSLLVFLLLITLGAKRKAALFGALVFAVHPIQVGTVAWIAERKNLLCTMFYLGGLLGFIKYLSSEKNRYLVAVIVCFLAGLLSKPAAVTLPVVMAAWMVTTNQRSWKGYYLLALLVACAVGWGIYVISTEVSYPGVVPNLEHRPLLAAASIWFYLSKFFYPVDLVLVYPRWNVADHVLEFSALLVALVLIAGAVVYYRRRFESTILFGLFFFLINLLPVSGLVAFGHMGHSFVADHFMYLPMVGLAIVVSQSARELFNRLANRRWLNEGLTAVLYALVCVLALLSFKQGFLWRDPAALWEATLKITKTSAAAYCNYGSELMKRGDYTRALEYFGRAADLAPSLDVAYVNMARSYYALGDRENARLMFRRTVEVSPKHPGARTMLAAMLREEGRYQEALEFSRESVNASPADPVLWNDLGISLFRAGETDQALAAFDKATELDGFFANPYIHRAAILLEGKEDTDTAISFLTKALTLTSSPEAHRLLGIAYARKGDSRTSLEEFMKAYTVQPDLPGLRENMAQLLLDLGQIEAVEELCDEAEKSGKPCSKDVIERLKAARSEKK</sequence>
<feature type="transmembrane region" description="Helical" evidence="4">
    <location>
        <begin position="162"/>
        <end position="180"/>
    </location>
</feature>
<dbReference type="PANTHER" id="PTHR44227:SF3">
    <property type="entry name" value="PROTEIN O-MANNOSYL-TRANSFERASE TMTC4"/>
    <property type="match status" value="1"/>
</dbReference>
<dbReference type="Pfam" id="PF07721">
    <property type="entry name" value="TPR_4"/>
    <property type="match status" value="1"/>
</dbReference>
<feature type="transmembrane region" description="Helical" evidence="4">
    <location>
        <begin position="21"/>
        <end position="39"/>
    </location>
</feature>
<dbReference type="PANTHER" id="PTHR44227">
    <property type="match status" value="1"/>
</dbReference>
<dbReference type="SUPFAM" id="SSF48452">
    <property type="entry name" value="TPR-like"/>
    <property type="match status" value="2"/>
</dbReference>
<feature type="repeat" description="TPR" evidence="3">
    <location>
        <begin position="597"/>
        <end position="630"/>
    </location>
</feature>
<organism evidence="5 6">
    <name type="scientific">Desulfomonile tiedjei (strain ATCC 49306 / DSM 6799 / DCB-1)</name>
    <dbReference type="NCBI Taxonomy" id="706587"/>
    <lineage>
        <taxon>Bacteria</taxon>
        <taxon>Pseudomonadati</taxon>
        <taxon>Thermodesulfobacteriota</taxon>
        <taxon>Desulfomonilia</taxon>
        <taxon>Desulfomonilales</taxon>
        <taxon>Desulfomonilaceae</taxon>
        <taxon>Desulfomonile</taxon>
    </lineage>
</organism>
<dbReference type="InterPro" id="IPR011717">
    <property type="entry name" value="TPR-4"/>
</dbReference>
<dbReference type="KEGG" id="dti:Desti_1238"/>
<evidence type="ECO:0000256" key="3">
    <source>
        <dbReference type="PROSITE-ProRule" id="PRU00339"/>
    </source>
</evidence>
<dbReference type="AlphaFoldDB" id="I4C310"/>
<dbReference type="Pfam" id="PF07719">
    <property type="entry name" value="TPR_2"/>
    <property type="match status" value="1"/>
</dbReference>
<feature type="repeat" description="TPR" evidence="3">
    <location>
        <begin position="529"/>
        <end position="562"/>
    </location>
</feature>
<dbReference type="EMBL" id="CP003360">
    <property type="protein sequence ID" value="AFM23951.1"/>
    <property type="molecule type" value="Genomic_DNA"/>
</dbReference>
<feature type="transmembrane region" description="Helical" evidence="4">
    <location>
        <begin position="382"/>
        <end position="403"/>
    </location>
</feature>
<keyword evidence="2 3" id="KW-0802">TPR repeat</keyword>
<protein>
    <submittedName>
        <fullName evidence="5">Tfp pilus assembly protein PilF</fullName>
    </submittedName>
</protein>